<dbReference type="KEGG" id="tot:TOT_040000626"/>
<evidence type="ECO:0000256" key="1">
    <source>
        <dbReference type="SAM" id="MobiDB-lite"/>
    </source>
</evidence>
<dbReference type="Proteomes" id="UP000003786">
    <property type="component" value="Chromosome 4"/>
</dbReference>
<feature type="compositionally biased region" description="Basic and acidic residues" evidence="1">
    <location>
        <begin position="2448"/>
        <end position="2466"/>
    </location>
</feature>
<feature type="compositionally biased region" description="Polar residues" evidence="1">
    <location>
        <begin position="133"/>
        <end position="143"/>
    </location>
</feature>
<dbReference type="RefSeq" id="XP_009692557.1">
    <property type="nucleotide sequence ID" value="XM_009694262.1"/>
</dbReference>
<reference evidence="2 3" key="1">
    <citation type="journal article" date="2012" name="MBio">
        <title>Comparative genome analysis of three eukaryotic parasites with differing abilities to transform leukocytes reveals key mediators of Theileria-induced leukocyte transformation.</title>
        <authorList>
            <person name="Hayashida K."/>
            <person name="Hara Y."/>
            <person name="Abe T."/>
            <person name="Yamasaki C."/>
            <person name="Toyoda A."/>
            <person name="Kosuge T."/>
            <person name="Suzuki Y."/>
            <person name="Sato Y."/>
            <person name="Kawashima S."/>
            <person name="Katayama T."/>
            <person name="Wakaguri H."/>
            <person name="Inoue N."/>
            <person name="Homma K."/>
            <person name="Tada-Umezaki M."/>
            <person name="Yagi Y."/>
            <person name="Fujii Y."/>
            <person name="Habara T."/>
            <person name="Kanehisa M."/>
            <person name="Watanabe H."/>
            <person name="Ito K."/>
            <person name="Gojobori T."/>
            <person name="Sugawara H."/>
            <person name="Imanishi T."/>
            <person name="Weir W."/>
            <person name="Gardner M."/>
            <person name="Pain A."/>
            <person name="Shiels B."/>
            <person name="Hattori M."/>
            <person name="Nene V."/>
            <person name="Sugimoto C."/>
        </authorList>
    </citation>
    <scope>NUCLEOTIDE SEQUENCE [LARGE SCALE GENOMIC DNA]</scope>
    <source>
        <strain evidence="2 3">Shintoku</strain>
    </source>
</reference>
<dbReference type="EMBL" id="AP011949">
    <property type="protein sequence ID" value="BAM42256.1"/>
    <property type="molecule type" value="Genomic_DNA"/>
</dbReference>
<feature type="region of interest" description="Disordered" evidence="1">
    <location>
        <begin position="2305"/>
        <end position="2334"/>
    </location>
</feature>
<organism evidence="2 3">
    <name type="scientific">Theileria orientalis strain Shintoku</name>
    <dbReference type="NCBI Taxonomy" id="869250"/>
    <lineage>
        <taxon>Eukaryota</taxon>
        <taxon>Sar</taxon>
        <taxon>Alveolata</taxon>
        <taxon>Apicomplexa</taxon>
        <taxon>Aconoidasida</taxon>
        <taxon>Piroplasmida</taxon>
        <taxon>Theileriidae</taxon>
        <taxon>Theileria</taxon>
    </lineage>
</organism>
<dbReference type="eggNOG" id="ENOG502S3PG">
    <property type="taxonomic scope" value="Eukaryota"/>
</dbReference>
<sequence length="2676" mass="302598">MMLEFSHSGVRKRSCNGFSLHRKHVYNKKLSIPIALRFFYLPLLIYVLASKHFLNGVKAANDGSSKFATCLAFSIDASPLYINEDHLEGISFLQEGGRVLEKSSKFLRKKFGYEDSDSDSDDESNSHREAAHPSQTRSAPFQQHEQRRVPNHASGGIDDDSPFARELKRSSFHDHLNHKVSAGDDLKFTKAGEEVFRNFKDLQAPKFTFHPHEKHTFKNVVIERDTDVLDLRQKNGILSAKFKIDTIDDNSLRLLDHLSKNTASCTVKWVSLSKDKNTGQIHMDCKFDVKAQGFSGDTPIKVKIEGFFSRVLNDINLSTDGMTFHEQFNNALSFKTEVMKALGLDPLHECSIIKVNGKKFSIDEKAFRFMTHLVDDGIKNVIVIVRPSIRLLIHIKRPFSGVIESYTHDAGYMTIKEYKNMLLWRERAEKFCSKITKDDSARYALVGINDKFMDLNNYFFHTFRDYPTELITVLTFMPYVIINFYSLEKLVVSKQFAPFHNLKGILEFGKTMITNFNKNLNINNPDYRVYSYSIQGCYEENRDLSLLVKNNGIKTMPMIPLSETCTNRDTNVLNLYFLNHRPTMFNFEAEVYGPDGSPISTYKIAMNYDPRARLSYLKEEVLSRLLRDGHLVSSSELFFIKLANRKGQNATDDMLINDVIDVVEEQKTSIPPKFRIAVNPRFDVVYRGKDGGYEKFRIDMNKTNPTRKDFTDAVDAELHEKHLLGPDEHIHTVKLHPRNPKKNKVNFNVDIRSDDDGHFPAGLRADEIAAETDLRMKIPVEFVRDNGKVIKFTINADYGASDDEIERLIRNELRKKGYKKDIPGLHFDVRNSKHNDLHEFWEGGPDVDRFVINTELASEVEVDGDVHGMPFTTHVKVHPRETMDQLNEDVLRRVRQNPKIRAWLDEDPSRESEVYTVVSDMNGRVYDDDELGSNGLYNSSGRIRIGVSDHPFEMVWKNPATGEEVSFCLSKRPDGRCRPLPPKLVKFPIQDFIDHLIKVMKKEGKYEEHVAKPVRAGRMFTPNIRLKEVRTADGRRYNCAELPEDANFTLLEYAFDLQVSDIRAMVFSLMTADELENLHERQKSNRRYKVVINKDSGDRESHLVTTDDYSPAELRNLIYKNFSSVPSDATIDDLKFYDDADHEVDYEHFTKRPKQNETLRVKFSMKDDSPRPPMPEFDDVVIQPKPYETIREYFLRAIEEPSDFGLSPMHSYTVVGIDDNGNYVHVDNMLDVPIKDLKNLKKVQFVKKPAVRPDANPEIYYSDRLPDQSPNVVTVEFDSSKESVPSLNSKIRNFLIQVPPEQMGHVTIEADGTKLKCSLETLRDAYMIKNLTLEKLMALCQGVDRQKGFNHLKMNLNLSPEEMKKSETYNLLDGLGTPGGSPIANFTLYKGQTDLGLSTLVKVNVGTMNSPVADFYTKMVQMFGDSINNINDIGISLIKNGRMYPCNNSKTLRGLKEFSKATLAKIFQICGLPAVIPENGSYFHFHVSIDLNVSPKSGGATSMGNTVPLDISYDEDDRMTNVHYQENLYPDIANYINDNPDIDGSNPSKYRVTIRAEEPSHNVMTKTYEMNELPHNLTMHDMFPDTNVQELNITIDSKDGNNLGGWRSETVHPVNDFKSNFDALKRQIILNLKTMHGNSLDSLDSYVVKVGINGVKHQCHIDNLSQLVSMSLKDFLKNCVNIENVNNNPSMSFGVGYEPRVNDGKKFNVKVVCGDKTVYSVQNLNIKDPIPSELIGKLKAKYGDVMNGIQWGAYINKVQGDCHFTGILDKVDMRSVLSLCGVSDSTLNAYDVVFYDMNYETYKLFNSKMNTHEGAGEFPDVLKISQTVREMKSPVRISMPYSYHGPDIEVRGDETLNDFVRQIVNKEDEFNPGNPFKVKVHTNNGTFGVDQLPKGVINHPSRDLNGSVSFIIEDDMEGNDPGTVLNLHFPDKKQTLGDFLIELEKNPSNANKKFYFSSKKSFIPSENVPVEILHTPIDELKGHGFFLTVVNQSKSPEKGTKFSVNILSRDGVSASESVGDLQEPLTSLFEKISKNQGSLDKMLGGKFKVIIDGFETHCNLDNLASFQNGMTLDSLLTMCGVPDLDHNHVVTIFFETPISQKAEGLKFNIDLNDKPQGSKNLDYGSEFTVGPDVEEFLRKKKDAHVYLDIENKDKTKEFVEVDSSKFLQLLSGHPEVVDMLLRLGVPQTHLGDLQSLHLVISNLTKALQGHQSYNIDNGDDHAYDMDSPISKYVDIVELKQKLQDNPELRVRGTVMLSDGSKQEFDIRGKDFVHAVDGGQTFREVSLRALSSGDANNVVHVNLSSFEGEEEHGHAPLPKRKMFKRRSSLGSGKKGVLAPIIGSKLKESLGLRRSSEPTSSETSESEGEPESKSQKTESHPHPAAEGSAKEKHHVDIKLPTGAGSKKSGTESGNESGTQAKERPGTPPPSPQEAAEAAHRVPGVPPTPRELYESESGKGSESESEARSRNNMGPHPLSNESVLRNIPLFREIIANPEKKLSMKVKTTNGKVYDLIVRGGMLQKAIEHGNKMRELLEHYLQNDDVEDVHDIEISAKLGSKFTVPLKKHIKVTLPVMASDEPQECDLNDFKNPWNPPEKVWKVATVKSALDSYAEAHNIKDKPKAVYLLNKEDHENLSAEIIFDEDHPQDDAKLNRKIGDDITKGRTLFIRYKDTGELAN</sequence>
<proteinExistence type="predicted"/>
<dbReference type="OMA" id="FFETPIS"/>
<dbReference type="OrthoDB" id="360008at2759"/>
<accession>J4C4I7</accession>
<dbReference type="GeneID" id="20716679"/>
<dbReference type="VEuPathDB" id="PiroplasmaDB:TOT_040000626"/>
<feature type="region of interest" description="Disordered" evidence="1">
    <location>
        <begin position="114"/>
        <end position="160"/>
    </location>
</feature>
<gene>
    <name evidence="2" type="ORF">TOT_040000626</name>
</gene>
<evidence type="ECO:0000313" key="3">
    <source>
        <dbReference type="Proteomes" id="UP000003786"/>
    </source>
</evidence>
<name>J4C4I7_THEOR</name>
<feature type="compositionally biased region" description="Basic residues" evidence="1">
    <location>
        <begin position="2316"/>
        <end position="2326"/>
    </location>
</feature>
<feature type="region of interest" description="Disordered" evidence="1">
    <location>
        <begin position="2347"/>
        <end position="2478"/>
    </location>
</feature>
<protein>
    <submittedName>
        <fullName evidence="2">Uncharacterized protein</fullName>
    </submittedName>
</protein>
<dbReference type="STRING" id="869250.J4C4I7"/>
<keyword evidence="3" id="KW-1185">Reference proteome</keyword>
<evidence type="ECO:0000313" key="2">
    <source>
        <dbReference type="EMBL" id="BAM42256.1"/>
    </source>
</evidence>
<feature type="compositionally biased region" description="Acidic residues" evidence="1">
    <location>
        <begin position="114"/>
        <end position="123"/>
    </location>
</feature>
<feature type="compositionally biased region" description="Polar residues" evidence="1">
    <location>
        <begin position="2408"/>
        <end position="2417"/>
    </location>
</feature>
<feature type="compositionally biased region" description="Basic and acidic residues" evidence="1">
    <location>
        <begin position="2368"/>
        <end position="2395"/>
    </location>
</feature>